<protein>
    <recommendedName>
        <fullName evidence="1">PRTase-CE domain-containing protein</fullName>
    </recommendedName>
</protein>
<organism evidence="2 3">
    <name type="scientific">Methylomonas methanica</name>
    <dbReference type="NCBI Taxonomy" id="421"/>
    <lineage>
        <taxon>Bacteria</taxon>
        <taxon>Pseudomonadati</taxon>
        <taxon>Pseudomonadota</taxon>
        <taxon>Gammaproteobacteria</taxon>
        <taxon>Methylococcales</taxon>
        <taxon>Methylococcaceae</taxon>
        <taxon>Methylomonas</taxon>
    </lineage>
</organism>
<comment type="caution">
    <text evidence="2">The sequence shown here is derived from an EMBL/GenBank/DDBJ whole genome shotgun (WGS) entry which is preliminary data.</text>
</comment>
<sequence length="298" mass="34823">MSLPENSIYFVESVINESRQLIDRGLWDIRMARFDSWIKQFCGPEEEYFCACLLDQLTFRTTQQFEASLRSLFRSNLNGKIFTEFSDLELLGKLEERKDQRLRVVPVICESDPPTKSGPLVLRRLQRILQIRQKWMCWPWQAAEMIHKNEVDIIIFVDDFLGSGVQFERFFKQWKFHETSEEVSYFYAPVVAHQQGIKHISTKLPFVRVTSAETLNKSHGFFDDAVWNQLGQGCVSANDAKIWYGTFTEHHGIRPRDMELGVGDLALTFGFSHSTPNNSLPILWYENEQTGWQPILER</sequence>
<evidence type="ECO:0000313" key="3">
    <source>
        <dbReference type="Proteomes" id="UP000077763"/>
    </source>
</evidence>
<name>A0A177MIW1_METMH</name>
<dbReference type="RefSeq" id="WP_157204872.1">
    <property type="nucleotide sequence ID" value="NZ_LUUH01000044.1"/>
</dbReference>
<evidence type="ECO:0000259" key="1">
    <source>
        <dbReference type="Pfam" id="PF24390"/>
    </source>
</evidence>
<proteinExistence type="predicted"/>
<dbReference type="InterPro" id="IPR056920">
    <property type="entry name" value="PRTase-CE"/>
</dbReference>
<reference evidence="2 3" key="1">
    <citation type="submission" date="2016-03" db="EMBL/GenBank/DDBJ databases">
        <authorList>
            <person name="Ploux O."/>
        </authorList>
    </citation>
    <scope>NUCLEOTIDE SEQUENCE [LARGE SCALE GENOMIC DNA]</scope>
    <source>
        <strain evidence="2 3">R-45371</strain>
    </source>
</reference>
<dbReference type="AlphaFoldDB" id="A0A177MIW1"/>
<dbReference type="Pfam" id="PF24390">
    <property type="entry name" value="PRTase-CE"/>
    <property type="match status" value="1"/>
</dbReference>
<accession>A0A177MIW1</accession>
<gene>
    <name evidence="2" type="ORF">A1353_00205</name>
</gene>
<evidence type="ECO:0000313" key="2">
    <source>
        <dbReference type="EMBL" id="OAI05295.1"/>
    </source>
</evidence>
<feature type="domain" description="PRTase-CE" evidence="1">
    <location>
        <begin position="35"/>
        <end position="298"/>
    </location>
</feature>
<dbReference type="EMBL" id="LUUH01000044">
    <property type="protein sequence ID" value="OAI05295.1"/>
    <property type="molecule type" value="Genomic_DNA"/>
</dbReference>
<dbReference type="Proteomes" id="UP000077763">
    <property type="component" value="Unassembled WGS sequence"/>
</dbReference>